<accession>A0ABR0IWA8</accession>
<name>A0ABR0IWA8_9EURO</name>
<evidence type="ECO:0000313" key="1">
    <source>
        <dbReference type="EMBL" id="KAK5049688.1"/>
    </source>
</evidence>
<reference evidence="1 2" key="1">
    <citation type="submission" date="2023-08" db="EMBL/GenBank/DDBJ databases">
        <title>Black Yeasts Isolated from many extreme environments.</title>
        <authorList>
            <person name="Coleine C."/>
            <person name="Stajich J.E."/>
            <person name="Selbmann L."/>
        </authorList>
    </citation>
    <scope>NUCLEOTIDE SEQUENCE [LARGE SCALE GENOMIC DNA]</scope>
    <source>
        <strain evidence="1 2">CCFEE 6328</strain>
    </source>
</reference>
<dbReference type="EMBL" id="JAVRRF010000043">
    <property type="protein sequence ID" value="KAK5049688.1"/>
    <property type="molecule type" value="Genomic_DNA"/>
</dbReference>
<dbReference type="PANTHER" id="PTHR48079">
    <property type="entry name" value="PROTEIN YEEZ"/>
    <property type="match status" value="1"/>
</dbReference>
<evidence type="ECO:0008006" key="3">
    <source>
        <dbReference type="Google" id="ProtNLM"/>
    </source>
</evidence>
<comment type="caution">
    <text evidence="1">The sequence shown here is derived from an EMBL/GenBank/DDBJ whole genome shotgun (WGS) entry which is preliminary data.</text>
</comment>
<dbReference type="Gene3D" id="3.40.50.720">
    <property type="entry name" value="NAD(P)-binding Rossmann-like Domain"/>
    <property type="match status" value="2"/>
</dbReference>
<dbReference type="PANTHER" id="PTHR48079:SF8">
    <property type="entry name" value="NAD(P)-BINDING DOMAIN-CONTAINING PROTEIN"/>
    <property type="match status" value="1"/>
</dbReference>
<dbReference type="InterPro" id="IPR036291">
    <property type="entry name" value="NAD(P)-bd_dom_sf"/>
</dbReference>
<dbReference type="InterPro" id="IPR051783">
    <property type="entry name" value="NAD(P)-dependent_oxidoreduct"/>
</dbReference>
<dbReference type="Proteomes" id="UP001345691">
    <property type="component" value="Unassembled WGS sequence"/>
</dbReference>
<proteinExistence type="predicted"/>
<evidence type="ECO:0000313" key="2">
    <source>
        <dbReference type="Proteomes" id="UP001345691"/>
    </source>
</evidence>
<keyword evidence="2" id="KW-1185">Reference proteome</keyword>
<gene>
    <name evidence="1" type="ORF">LTR69_010984</name>
</gene>
<sequence>MVRIFLTGATGYIGGQALHSIASSFAAADIVISCLARTKDKAQTIKDKYPDHVETVIGDLDDGELMESESLQADIVLRELTVVTRQSCQAISKGLSKKSRGSISYWIQISGASLFVIPETKEGRYGEASDEVYHDLGDIEKILAIIRKNPSRSVDNFIVTQDSSRIHTALIVGPNIYGHGAGPEGQRSMQVPDIVKATLEYGEGFRFAKGLNRWSNIHISDMGDLFVHLTKAAQNGNAHGWNEEGIYLPENGDMAFGEVCERVAQAAYDQKLIKSPKIQRTIDVDEANRLTWAGAILWGTNAVLSSERGQKVLGWQPSAPSLATEIPETVMAEARRQHSLSKAT</sequence>
<dbReference type="SUPFAM" id="SSF51735">
    <property type="entry name" value="NAD(P)-binding Rossmann-fold domains"/>
    <property type="match status" value="1"/>
</dbReference>
<organism evidence="1 2">
    <name type="scientific">Exophiala sideris</name>
    <dbReference type="NCBI Taxonomy" id="1016849"/>
    <lineage>
        <taxon>Eukaryota</taxon>
        <taxon>Fungi</taxon>
        <taxon>Dikarya</taxon>
        <taxon>Ascomycota</taxon>
        <taxon>Pezizomycotina</taxon>
        <taxon>Eurotiomycetes</taxon>
        <taxon>Chaetothyriomycetidae</taxon>
        <taxon>Chaetothyriales</taxon>
        <taxon>Herpotrichiellaceae</taxon>
        <taxon>Exophiala</taxon>
    </lineage>
</organism>
<protein>
    <recommendedName>
        <fullName evidence="3">NAD(P)-binding domain-containing protein</fullName>
    </recommendedName>
</protein>